<evidence type="ECO:0000256" key="2">
    <source>
        <dbReference type="ARBA" id="ARBA00022730"/>
    </source>
</evidence>
<dbReference type="InterPro" id="IPR018280">
    <property type="entry name" value="Ribosomal_uS3_CS"/>
</dbReference>
<dbReference type="InterPro" id="IPR004044">
    <property type="entry name" value="KH_dom_type_2"/>
</dbReference>
<dbReference type="InterPro" id="IPR036419">
    <property type="entry name" value="Ribosomal_S3_C_sf"/>
</dbReference>
<proteinExistence type="inferred from homology"/>
<organism evidence="11 12">
    <name type="scientific">candidate division CPR3 bacterium GW2011_GWF2_35_18</name>
    <dbReference type="NCBI Taxonomy" id="1618350"/>
    <lineage>
        <taxon>Bacteria</taxon>
        <taxon>Bacteria division CPR3</taxon>
    </lineage>
</organism>
<evidence type="ECO:0000256" key="4">
    <source>
        <dbReference type="ARBA" id="ARBA00022980"/>
    </source>
</evidence>
<dbReference type="HAMAP" id="MF_01309_B">
    <property type="entry name" value="Ribosomal_uS3_B"/>
    <property type="match status" value="1"/>
</dbReference>
<dbReference type="FunFam" id="3.30.300.20:FF:000001">
    <property type="entry name" value="30S ribosomal protein S3"/>
    <property type="match status" value="1"/>
</dbReference>
<dbReference type="InterPro" id="IPR001351">
    <property type="entry name" value="Ribosomal_uS3_C"/>
</dbReference>
<dbReference type="InterPro" id="IPR015946">
    <property type="entry name" value="KH_dom-like_a/b"/>
</dbReference>
<evidence type="ECO:0000256" key="6">
    <source>
        <dbReference type="ARBA" id="ARBA00024998"/>
    </source>
</evidence>
<dbReference type="EMBL" id="LBQB01000004">
    <property type="protein sequence ID" value="KKP69687.1"/>
    <property type="molecule type" value="Genomic_DNA"/>
</dbReference>
<dbReference type="InterPro" id="IPR009019">
    <property type="entry name" value="KH_sf_prok-type"/>
</dbReference>
<evidence type="ECO:0000313" key="12">
    <source>
        <dbReference type="Proteomes" id="UP000034581"/>
    </source>
</evidence>
<evidence type="ECO:0000256" key="3">
    <source>
        <dbReference type="ARBA" id="ARBA00022884"/>
    </source>
</evidence>
<keyword evidence="3 8" id="KW-0694">RNA-binding</keyword>
<keyword evidence="4 8" id="KW-0689">Ribosomal protein</keyword>
<dbReference type="SMART" id="SM00322">
    <property type="entry name" value="KH"/>
    <property type="match status" value="1"/>
</dbReference>
<gene>
    <name evidence="8" type="primary">rpsC</name>
    <name evidence="11" type="ORF">UR67_C0004G0084</name>
</gene>
<evidence type="ECO:0000259" key="10">
    <source>
        <dbReference type="PROSITE" id="PS50823"/>
    </source>
</evidence>
<dbReference type="PROSITE" id="PS50823">
    <property type="entry name" value="KH_TYPE_2"/>
    <property type="match status" value="1"/>
</dbReference>
<evidence type="ECO:0000256" key="5">
    <source>
        <dbReference type="ARBA" id="ARBA00023274"/>
    </source>
</evidence>
<dbReference type="Pfam" id="PF00189">
    <property type="entry name" value="Ribosomal_S3_C"/>
    <property type="match status" value="1"/>
</dbReference>
<dbReference type="GO" id="GO:0003735">
    <property type="term" value="F:structural constituent of ribosome"/>
    <property type="evidence" value="ECO:0007669"/>
    <property type="project" value="InterPro"/>
</dbReference>
<evidence type="ECO:0000256" key="8">
    <source>
        <dbReference type="HAMAP-Rule" id="MF_01309"/>
    </source>
</evidence>
<accession>A0A0G0EQU9</accession>
<protein>
    <recommendedName>
        <fullName evidence="7 8">Small ribosomal subunit protein uS3</fullName>
    </recommendedName>
</protein>
<dbReference type="GO" id="GO:0019843">
    <property type="term" value="F:rRNA binding"/>
    <property type="evidence" value="ECO:0007669"/>
    <property type="project" value="UniProtKB-UniRule"/>
</dbReference>
<comment type="function">
    <text evidence="6 8">Binds the lower part of the 30S subunit head. Binds mRNA in the 70S ribosome, positioning it for translation.</text>
</comment>
<dbReference type="PANTHER" id="PTHR11760">
    <property type="entry name" value="30S/40S RIBOSOMAL PROTEIN S3"/>
    <property type="match status" value="1"/>
</dbReference>
<dbReference type="InterPro" id="IPR057258">
    <property type="entry name" value="Ribosomal_uS3"/>
</dbReference>
<dbReference type="PROSITE" id="PS00548">
    <property type="entry name" value="RIBOSOMAL_S3"/>
    <property type="match status" value="1"/>
</dbReference>
<comment type="caution">
    <text evidence="11">The sequence shown here is derived from an EMBL/GenBank/DDBJ whole genome shotgun (WGS) entry which is preliminary data.</text>
</comment>
<dbReference type="Gene3D" id="3.30.300.20">
    <property type="match status" value="1"/>
</dbReference>
<dbReference type="Proteomes" id="UP000034581">
    <property type="component" value="Unassembled WGS sequence"/>
</dbReference>
<reference evidence="11 12" key="1">
    <citation type="journal article" date="2015" name="Nature">
        <title>rRNA introns, odd ribosomes, and small enigmatic genomes across a large radiation of phyla.</title>
        <authorList>
            <person name="Brown C.T."/>
            <person name="Hug L.A."/>
            <person name="Thomas B.C."/>
            <person name="Sharon I."/>
            <person name="Castelle C.J."/>
            <person name="Singh A."/>
            <person name="Wilkins M.J."/>
            <person name="Williams K.H."/>
            <person name="Banfield J.F."/>
        </authorList>
    </citation>
    <scope>NUCLEOTIDE SEQUENCE [LARGE SCALE GENOMIC DNA]</scope>
</reference>
<dbReference type="STRING" id="1618350.UR67_C0004G0084"/>
<evidence type="ECO:0000256" key="1">
    <source>
        <dbReference type="ARBA" id="ARBA00010761"/>
    </source>
</evidence>
<dbReference type="CDD" id="cd02412">
    <property type="entry name" value="KH-II_30S_S3"/>
    <property type="match status" value="1"/>
</dbReference>
<dbReference type="GO" id="GO:0003729">
    <property type="term" value="F:mRNA binding"/>
    <property type="evidence" value="ECO:0007669"/>
    <property type="project" value="UniProtKB-UniRule"/>
</dbReference>
<evidence type="ECO:0000256" key="7">
    <source>
        <dbReference type="ARBA" id="ARBA00035257"/>
    </source>
</evidence>
<comment type="similarity">
    <text evidence="1 8 9">Belongs to the universal ribosomal protein uS3 family.</text>
</comment>
<dbReference type="GO" id="GO:0022627">
    <property type="term" value="C:cytosolic small ribosomal subunit"/>
    <property type="evidence" value="ECO:0007669"/>
    <property type="project" value="TreeGrafter"/>
</dbReference>
<dbReference type="Pfam" id="PF07650">
    <property type="entry name" value="KH_2"/>
    <property type="match status" value="1"/>
</dbReference>
<dbReference type="AlphaFoldDB" id="A0A0G0EQU9"/>
<comment type="subunit">
    <text evidence="8">Part of the 30S ribosomal subunit. Forms a tight complex with proteins S10 and S14.</text>
</comment>
<dbReference type="InterPro" id="IPR005704">
    <property type="entry name" value="Ribosomal_uS3_bac-typ"/>
</dbReference>
<sequence length="227" mass="25103">MGNKTHPISFRLGIQHTWSAKWFSLGSFKDFLTEDIKIRKYLFNKLKRMGLSRVEIERSMKKTKISLYVSKPGLIIGRGGAGIDSLKNELAKLTKSEKIQLAVTEVKKPFLSAKIMAQEIAGQVERRVPEKRILKGTIEKIMEAGAVGAKVAISGRVGGQEIARTLYLAQGSVPLQNLSADIDFAEDTSNTKYGTLGIKVWINRGKKEIGKKGLKNKLASATKDTEK</sequence>
<evidence type="ECO:0000256" key="9">
    <source>
        <dbReference type="RuleBase" id="RU003624"/>
    </source>
</evidence>
<dbReference type="NCBIfam" id="TIGR01009">
    <property type="entry name" value="rpsC_bact"/>
    <property type="match status" value="1"/>
</dbReference>
<dbReference type="SUPFAM" id="SSF54821">
    <property type="entry name" value="Ribosomal protein S3 C-terminal domain"/>
    <property type="match status" value="1"/>
</dbReference>
<dbReference type="SUPFAM" id="SSF54814">
    <property type="entry name" value="Prokaryotic type KH domain (KH-domain type II)"/>
    <property type="match status" value="1"/>
</dbReference>
<keyword evidence="2 8" id="KW-0699">rRNA-binding</keyword>
<name>A0A0G0EQU9_UNCC3</name>
<dbReference type="InterPro" id="IPR004087">
    <property type="entry name" value="KH_dom"/>
</dbReference>
<dbReference type="Gene3D" id="3.30.1140.32">
    <property type="entry name" value="Ribosomal protein S3, C-terminal domain"/>
    <property type="match status" value="1"/>
</dbReference>
<keyword evidence="5 8" id="KW-0687">Ribonucleoprotein</keyword>
<dbReference type="PANTHER" id="PTHR11760:SF19">
    <property type="entry name" value="SMALL RIBOSOMAL SUBUNIT PROTEIN US3C"/>
    <property type="match status" value="1"/>
</dbReference>
<evidence type="ECO:0000313" key="11">
    <source>
        <dbReference type="EMBL" id="KKP69687.1"/>
    </source>
</evidence>
<dbReference type="GO" id="GO:0006412">
    <property type="term" value="P:translation"/>
    <property type="evidence" value="ECO:0007669"/>
    <property type="project" value="UniProtKB-UniRule"/>
</dbReference>
<feature type="domain" description="KH type-2" evidence="10">
    <location>
        <begin position="38"/>
        <end position="107"/>
    </location>
</feature>